<feature type="transmembrane region" description="Helical" evidence="2">
    <location>
        <begin position="49"/>
        <end position="71"/>
    </location>
</feature>
<feature type="compositionally biased region" description="Basic and acidic residues" evidence="1">
    <location>
        <begin position="381"/>
        <end position="393"/>
    </location>
</feature>
<reference evidence="4" key="1">
    <citation type="journal article" date="2021" name="IMA Fungus">
        <title>Genomic characterization of three marine fungi, including Emericellopsis atlantica sp. nov. with signatures of a generalist lifestyle and marine biomass degradation.</title>
        <authorList>
            <person name="Hagestad O.C."/>
            <person name="Hou L."/>
            <person name="Andersen J.H."/>
            <person name="Hansen E.H."/>
            <person name="Altermark B."/>
            <person name="Li C."/>
            <person name="Kuhnert E."/>
            <person name="Cox R.J."/>
            <person name="Crous P.W."/>
            <person name="Spatafora J.W."/>
            <person name="Lail K."/>
            <person name="Amirebrahimi M."/>
            <person name="Lipzen A."/>
            <person name="Pangilinan J."/>
            <person name="Andreopoulos W."/>
            <person name="Hayes R.D."/>
            <person name="Ng V."/>
            <person name="Grigoriev I.V."/>
            <person name="Jackson S.A."/>
            <person name="Sutton T.D.S."/>
            <person name="Dobson A.D.W."/>
            <person name="Rama T."/>
        </authorList>
    </citation>
    <scope>NUCLEOTIDE SEQUENCE</scope>
    <source>
        <strain evidence="4">TS7</strain>
    </source>
</reference>
<feature type="transmembrane region" description="Helical" evidence="2">
    <location>
        <begin position="255"/>
        <end position="277"/>
    </location>
</feature>
<feature type="chain" id="PRO_5040423459" evidence="3">
    <location>
        <begin position="19"/>
        <end position="399"/>
    </location>
</feature>
<dbReference type="AlphaFoldDB" id="A0A9P8CQI2"/>
<evidence type="ECO:0000256" key="3">
    <source>
        <dbReference type="SAM" id="SignalP"/>
    </source>
</evidence>
<dbReference type="RefSeq" id="XP_046119582.1">
    <property type="nucleotide sequence ID" value="XM_046262138.1"/>
</dbReference>
<organism evidence="4 5">
    <name type="scientific">Emericellopsis atlantica</name>
    <dbReference type="NCBI Taxonomy" id="2614577"/>
    <lineage>
        <taxon>Eukaryota</taxon>
        <taxon>Fungi</taxon>
        <taxon>Dikarya</taxon>
        <taxon>Ascomycota</taxon>
        <taxon>Pezizomycotina</taxon>
        <taxon>Sordariomycetes</taxon>
        <taxon>Hypocreomycetidae</taxon>
        <taxon>Hypocreales</taxon>
        <taxon>Bionectriaceae</taxon>
        <taxon>Emericellopsis</taxon>
    </lineage>
</organism>
<feature type="region of interest" description="Disordered" evidence="1">
    <location>
        <begin position="365"/>
        <end position="399"/>
    </location>
</feature>
<feature type="transmembrane region" description="Helical" evidence="2">
    <location>
        <begin position="78"/>
        <end position="98"/>
    </location>
</feature>
<evidence type="ECO:0000313" key="4">
    <source>
        <dbReference type="EMBL" id="KAG9255658.1"/>
    </source>
</evidence>
<evidence type="ECO:0000313" key="5">
    <source>
        <dbReference type="Proteomes" id="UP000887229"/>
    </source>
</evidence>
<keyword evidence="2" id="KW-0812">Transmembrane</keyword>
<dbReference type="Proteomes" id="UP000887229">
    <property type="component" value="Unassembled WGS sequence"/>
</dbReference>
<evidence type="ECO:0000256" key="1">
    <source>
        <dbReference type="SAM" id="MobiDB-lite"/>
    </source>
</evidence>
<dbReference type="OrthoDB" id="3945378at2759"/>
<dbReference type="GeneID" id="70293041"/>
<keyword evidence="3" id="KW-0732">Signal</keyword>
<feature type="signal peptide" evidence="3">
    <location>
        <begin position="1"/>
        <end position="18"/>
    </location>
</feature>
<accession>A0A9P8CQI2</accession>
<gene>
    <name evidence="4" type="ORF">F5Z01DRAFT_635282</name>
</gene>
<keyword evidence="5" id="KW-1185">Reference proteome</keyword>
<name>A0A9P8CQI2_9HYPO</name>
<keyword evidence="2" id="KW-0472">Membrane</keyword>
<keyword evidence="2" id="KW-1133">Transmembrane helix</keyword>
<comment type="caution">
    <text evidence="4">The sequence shown here is derived from an EMBL/GenBank/DDBJ whole genome shotgun (WGS) entry which is preliminary data.</text>
</comment>
<sequence>MCVHRGFAAFLALPLVLALVFVAQKNHFDADQCKARESGCGFVGNEDAYGLGIRLGVYLQWFSVFLVVYLLPSEERSLMTALITFSSALMMAILVLTFGRTCTYTVEIIVLLWTAFMTQALASITHTAQEIDDAGIREVPVVSGLKRATTFQLNLDNPQGMHGFQSGSTLVEMCMLGYAAWFWVCLLRGFETVFAATPCGTSLFFLVRIQDRTGIVVISALMTAVSLATLLFRLVTWIFRTSTKQWFSEKTYDMIGAVFASIVFLPIILIALVTYLIPDTWMPKIFRGTSGKEQLMAFLCAFVAFVVSVAGIELLLIWNGVSDVYGVSSTGQLIPLTMGLVSLMPLLWKLLRRYMAGEPLMPDPASNGSDLMGQGGTMDQRGSHVEMGTRENDQEALQL</sequence>
<feature type="transmembrane region" description="Helical" evidence="2">
    <location>
        <begin position="298"/>
        <end position="321"/>
    </location>
</feature>
<evidence type="ECO:0000256" key="2">
    <source>
        <dbReference type="SAM" id="Phobius"/>
    </source>
</evidence>
<feature type="transmembrane region" description="Helical" evidence="2">
    <location>
        <begin position="333"/>
        <end position="351"/>
    </location>
</feature>
<proteinExistence type="predicted"/>
<feature type="transmembrane region" description="Helical" evidence="2">
    <location>
        <begin position="214"/>
        <end position="235"/>
    </location>
</feature>
<protein>
    <submittedName>
        <fullName evidence="4">Uncharacterized protein</fullName>
    </submittedName>
</protein>
<dbReference type="EMBL" id="MU251250">
    <property type="protein sequence ID" value="KAG9255658.1"/>
    <property type="molecule type" value="Genomic_DNA"/>
</dbReference>